<gene>
    <name evidence="2" type="ORF">VV01_16730</name>
</gene>
<dbReference type="OrthoDB" id="5146799at2"/>
<feature type="transmembrane region" description="Helical" evidence="1">
    <location>
        <begin position="203"/>
        <end position="226"/>
    </location>
</feature>
<keyword evidence="1" id="KW-0472">Membrane</keyword>
<keyword evidence="1" id="KW-0812">Transmembrane</keyword>
<comment type="caution">
    <text evidence="2">The sequence shown here is derived from an EMBL/GenBank/DDBJ whole genome shotgun (WGS) entry which is preliminary data.</text>
</comment>
<organism evidence="2 3">
    <name type="scientific">Luteipulveratus halotolerans</name>
    <dbReference type="NCBI Taxonomy" id="1631356"/>
    <lineage>
        <taxon>Bacteria</taxon>
        <taxon>Bacillati</taxon>
        <taxon>Actinomycetota</taxon>
        <taxon>Actinomycetes</taxon>
        <taxon>Micrococcales</taxon>
        <taxon>Dermacoccaceae</taxon>
        <taxon>Luteipulveratus</taxon>
    </lineage>
</organism>
<protein>
    <recommendedName>
        <fullName evidence="4">ABC transporter permease</fullName>
    </recommendedName>
</protein>
<dbReference type="RefSeq" id="WP_050670874.1">
    <property type="nucleotide sequence ID" value="NZ_LAIR01000002.1"/>
</dbReference>
<reference evidence="3" key="1">
    <citation type="submission" date="2015-03" db="EMBL/GenBank/DDBJ databases">
        <title>Luteipulveratus halotolerans sp. nov., a novel actinobacterium (Dermacoccaceae) from Sarawak, Malaysia.</title>
        <authorList>
            <person name="Juboi H."/>
            <person name="Basik A."/>
            <person name="Shamsul S.S."/>
            <person name="Arnold P."/>
            <person name="Schmitt E.K."/>
            <person name="Sanglier J.-J."/>
            <person name="Yeo T."/>
        </authorList>
    </citation>
    <scope>NUCLEOTIDE SEQUENCE [LARGE SCALE GENOMIC DNA]</scope>
    <source>
        <strain evidence="3">C296001</strain>
    </source>
</reference>
<sequence>MSTPIIRLAFQSLFGRSRLLLLLALPVVLVGLAALLTATGSPDNGNAESFLKVFGIGIVIPVLALVSTASLINAELDDGSIIYLLTKPVSRLSIIASKALVALFAVVACGVIPLWVAGITLVGGADKVAVGALAGGLVSGVAYVGLFTVLMTVLQRSVIACLIYWLVWESTISSLVGPVRWLSARAWGTSTVEAISSVSAKAPAVPVAYAVVAAAVALVVGVVLAARRLAAMTLSDA</sequence>
<feature type="transmembrane region" description="Helical" evidence="1">
    <location>
        <begin position="162"/>
        <end position="183"/>
    </location>
</feature>
<evidence type="ECO:0000313" key="3">
    <source>
        <dbReference type="Proteomes" id="UP000037397"/>
    </source>
</evidence>
<evidence type="ECO:0000256" key="1">
    <source>
        <dbReference type="SAM" id="Phobius"/>
    </source>
</evidence>
<dbReference type="STRING" id="1631356.VV01_16730"/>
<keyword evidence="3" id="KW-1185">Reference proteome</keyword>
<dbReference type="EMBL" id="LAIR01000002">
    <property type="protein sequence ID" value="KNX38418.1"/>
    <property type="molecule type" value="Genomic_DNA"/>
</dbReference>
<feature type="transmembrane region" description="Helical" evidence="1">
    <location>
        <begin position="95"/>
        <end position="116"/>
    </location>
</feature>
<feature type="transmembrane region" description="Helical" evidence="1">
    <location>
        <begin position="54"/>
        <end position="74"/>
    </location>
</feature>
<feature type="transmembrane region" description="Helical" evidence="1">
    <location>
        <begin position="128"/>
        <end position="150"/>
    </location>
</feature>
<dbReference type="Pfam" id="PF12730">
    <property type="entry name" value="ABC2_membrane_4"/>
    <property type="match status" value="1"/>
</dbReference>
<evidence type="ECO:0008006" key="4">
    <source>
        <dbReference type="Google" id="ProtNLM"/>
    </source>
</evidence>
<dbReference type="AlphaFoldDB" id="A0A0L6CLL0"/>
<evidence type="ECO:0000313" key="2">
    <source>
        <dbReference type="EMBL" id="KNX38418.1"/>
    </source>
</evidence>
<dbReference type="Proteomes" id="UP000037397">
    <property type="component" value="Unassembled WGS sequence"/>
</dbReference>
<name>A0A0L6CLL0_9MICO</name>
<accession>A0A0L6CLL0</accession>
<keyword evidence="1" id="KW-1133">Transmembrane helix</keyword>
<proteinExistence type="predicted"/>